<keyword evidence="5 7" id="KW-0949">S-adenosyl-L-methionine</keyword>
<feature type="binding site" evidence="7">
    <location>
        <position position="130"/>
    </location>
    <ligand>
        <name>S-adenosyl-L-methionine</name>
        <dbReference type="ChEBI" id="CHEBI:59789"/>
    </ligand>
</feature>
<keyword evidence="6 7" id="KW-0819">tRNA processing</keyword>
<dbReference type="GO" id="GO:0008176">
    <property type="term" value="F:tRNA (guanine(46)-N7)-methyltransferase activity"/>
    <property type="evidence" value="ECO:0007669"/>
    <property type="project" value="UniProtKB-UniRule"/>
</dbReference>
<evidence type="ECO:0000313" key="9">
    <source>
        <dbReference type="EMBL" id="ODA66364.1"/>
    </source>
</evidence>
<dbReference type="InterPro" id="IPR003358">
    <property type="entry name" value="tRNA_(Gua-N-7)_MeTrfase_Trmb"/>
</dbReference>
<gene>
    <name evidence="7" type="primary">trmB</name>
    <name evidence="9" type="ORF">A7A08_02762</name>
</gene>
<keyword evidence="10" id="KW-1185">Reference proteome</keyword>
<comment type="caution">
    <text evidence="9">The sequence shown here is derived from an EMBL/GenBank/DDBJ whole genome shotgun (WGS) entry which is preliminary data.</text>
</comment>
<dbReference type="InterPro" id="IPR055361">
    <property type="entry name" value="tRNA_methyltr_TrmB_bact"/>
</dbReference>
<dbReference type="CDD" id="cd02440">
    <property type="entry name" value="AdoMet_MTases"/>
    <property type="match status" value="1"/>
</dbReference>
<comment type="similarity">
    <text evidence="7">Belongs to the class I-like SAM-binding methyltransferase superfamily. TrmB family.</text>
</comment>
<evidence type="ECO:0000256" key="1">
    <source>
        <dbReference type="ARBA" id="ARBA00000142"/>
    </source>
</evidence>
<evidence type="ECO:0000256" key="8">
    <source>
        <dbReference type="SAM" id="MobiDB-lite"/>
    </source>
</evidence>
<feature type="binding site" evidence="7">
    <location>
        <position position="78"/>
    </location>
    <ligand>
        <name>S-adenosyl-L-methionine</name>
        <dbReference type="ChEBI" id="CHEBI:59789"/>
    </ligand>
</feature>
<dbReference type="EC" id="2.1.1.33" evidence="7"/>
<dbReference type="STRING" id="1177755.A7A08_02762"/>
<evidence type="ECO:0000256" key="4">
    <source>
        <dbReference type="ARBA" id="ARBA00022679"/>
    </source>
</evidence>
<accession>A0A1E2RVW1</accession>
<feature type="binding site" evidence="7">
    <location>
        <position position="156"/>
    </location>
    <ligand>
        <name>substrate</name>
    </ligand>
</feature>
<evidence type="ECO:0000256" key="3">
    <source>
        <dbReference type="ARBA" id="ARBA00022603"/>
    </source>
</evidence>
<keyword evidence="4 7" id="KW-0808">Transferase</keyword>
<evidence type="ECO:0000256" key="7">
    <source>
        <dbReference type="HAMAP-Rule" id="MF_01057"/>
    </source>
</evidence>
<dbReference type="PANTHER" id="PTHR23417:SF14">
    <property type="entry name" value="PENTACOTRIPEPTIDE-REPEAT REGION OF PRORP DOMAIN-CONTAINING PROTEIN"/>
    <property type="match status" value="1"/>
</dbReference>
<keyword evidence="3 7" id="KW-0489">Methyltransferase</keyword>
<evidence type="ECO:0000313" key="10">
    <source>
        <dbReference type="Proteomes" id="UP000095087"/>
    </source>
</evidence>
<dbReference type="EMBL" id="MASI01000008">
    <property type="protein sequence ID" value="ODA66364.1"/>
    <property type="molecule type" value="Genomic_DNA"/>
</dbReference>
<comment type="function">
    <text evidence="2 7">Catalyzes the formation of N(7)-methylguanine at position 46 (m7G46) in tRNA.</text>
</comment>
<organism evidence="9 10">
    <name type="scientific">Methyloligella halotolerans</name>
    <dbReference type="NCBI Taxonomy" id="1177755"/>
    <lineage>
        <taxon>Bacteria</taxon>
        <taxon>Pseudomonadati</taxon>
        <taxon>Pseudomonadota</taxon>
        <taxon>Alphaproteobacteria</taxon>
        <taxon>Hyphomicrobiales</taxon>
        <taxon>Hyphomicrobiaceae</taxon>
        <taxon>Methyloligella</taxon>
    </lineage>
</organism>
<dbReference type="RefSeq" id="WP_083226775.1">
    <property type="nucleotide sequence ID" value="NZ_MASI01000008.1"/>
</dbReference>
<feature type="binding site" evidence="7">
    <location>
        <position position="188"/>
    </location>
    <ligand>
        <name>substrate</name>
    </ligand>
</feature>
<feature type="binding site" evidence="7">
    <location>
        <position position="103"/>
    </location>
    <ligand>
        <name>S-adenosyl-L-methionine</name>
        <dbReference type="ChEBI" id="CHEBI:59789"/>
    </ligand>
</feature>
<comment type="caution">
    <text evidence="7">Lacks conserved residue(s) required for the propagation of feature annotation.</text>
</comment>
<dbReference type="GO" id="GO:0043527">
    <property type="term" value="C:tRNA methyltransferase complex"/>
    <property type="evidence" value="ECO:0007669"/>
    <property type="project" value="TreeGrafter"/>
</dbReference>
<reference evidence="9 10" key="1">
    <citation type="submission" date="2016-07" db="EMBL/GenBank/DDBJ databases">
        <title>Draft genome sequence of Methyloligella halotolerans C2T (VKM B-2706T=CCUG 61687T=DSM 25045T), a halotolerant polyhydroxybutyrate accumulating methylotroph.</title>
        <authorList>
            <person name="Vasilenko O.V."/>
            <person name="Doronina N.V."/>
            <person name="Poroshina M.N."/>
            <person name="Tarlachkov S.V."/>
            <person name="Trotsenko Y.A."/>
        </authorList>
    </citation>
    <scope>NUCLEOTIDE SEQUENCE [LARGE SCALE GENOMIC DNA]</scope>
    <source>
        <strain evidence="9 10">VKM B-2706</strain>
    </source>
</reference>
<evidence type="ECO:0000256" key="6">
    <source>
        <dbReference type="ARBA" id="ARBA00022694"/>
    </source>
</evidence>
<proteinExistence type="inferred from homology"/>
<feature type="binding site" evidence="7">
    <location>
        <position position="152"/>
    </location>
    <ligand>
        <name>S-adenosyl-L-methionine</name>
        <dbReference type="ChEBI" id="CHEBI:59789"/>
    </ligand>
</feature>
<dbReference type="HAMAP" id="MF_01057">
    <property type="entry name" value="tRNA_methyltr_TrmB"/>
    <property type="match status" value="1"/>
</dbReference>
<comment type="catalytic activity">
    <reaction evidence="1 7">
        <text>guanosine(46) in tRNA + S-adenosyl-L-methionine = N(7)-methylguanosine(46) in tRNA + S-adenosyl-L-homocysteine</text>
        <dbReference type="Rhea" id="RHEA:42708"/>
        <dbReference type="Rhea" id="RHEA-COMP:10188"/>
        <dbReference type="Rhea" id="RHEA-COMP:10189"/>
        <dbReference type="ChEBI" id="CHEBI:57856"/>
        <dbReference type="ChEBI" id="CHEBI:59789"/>
        <dbReference type="ChEBI" id="CHEBI:74269"/>
        <dbReference type="ChEBI" id="CHEBI:74480"/>
        <dbReference type="EC" id="2.1.1.33"/>
    </reaction>
</comment>
<dbReference type="Pfam" id="PF02390">
    <property type="entry name" value="Methyltransf_4"/>
    <property type="match status" value="1"/>
</dbReference>
<dbReference type="PATRIC" id="fig|1177755.3.peg.2785"/>
<evidence type="ECO:0000256" key="5">
    <source>
        <dbReference type="ARBA" id="ARBA00022691"/>
    </source>
</evidence>
<name>A0A1E2RVW1_9HYPH</name>
<dbReference type="UniPathway" id="UPA00989"/>
<dbReference type="Gene3D" id="3.40.50.150">
    <property type="entry name" value="Vaccinia Virus protein VP39"/>
    <property type="match status" value="1"/>
</dbReference>
<dbReference type="PROSITE" id="PS51625">
    <property type="entry name" value="SAM_MT_TRMB"/>
    <property type="match status" value="1"/>
</dbReference>
<dbReference type="PANTHER" id="PTHR23417">
    <property type="entry name" value="3-DEOXY-D-MANNO-OCTULOSONIC-ACID TRANSFERASE/TRNA GUANINE-N 7 - -METHYLTRANSFERASE"/>
    <property type="match status" value="1"/>
</dbReference>
<dbReference type="InterPro" id="IPR029063">
    <property type="entry name" value="SAM-dependent_MTases_sf"/>
</dbReference>
<feature type="region of interest" description="Disordered" evidence="8">
    <location>
        <begin position="1"/>
        <end position="44"/>
    </location>
</feature>
<dbReference type="Proteomes" id="UP000095087">
    <property type="component" value="Unassembled WGS sequence"/>
</dbReference>
<feature type="compositionally biased region" description="Basic residues" evidence="8">
    <location>
        <begin position="30"/>
        <end position="40"/>
    </location>
</feature>
<dbReference type="AlphaFoldDB" id="A0A1E2RVW1"/>
<evidence type="ECO:0000256" key="2">
    <source>
        <dbReference type="ARBA" id="ARBA00003015"/>
    </source>
</evidence>
<feature type="binding site" evidence="7">
    <location>
        <begin position="226"/>
        <end position="229"/>
    </location>
    <ligand>
        <name>substrate</name>
    </ligand>
</feature>
<dbReference type="SUPFAM" id="SSF53335">
    <property type="entry name" value="S-adenosyl-L-methionine-dependent methyltransferases"/>
    <property type="match status" value="1"/>
</dbReference>
<sequence>MGSNSKAGGAMQTGPGPDGISEHSTELRSYGRRKGHRLTPRKQSLMETRLPELRLDLSAPAPGLSALFPGTPGQVWLEIGFGAGEHLIWQAEHHPATGIIGCEPFINGVASLLGNAERKRLTNIRLHDGDAREVLAWLPEASIDRLFVLFPDPWPKKRHAKRRLIRRSTMAEIVRVLKPGGEFRLGSDSAEYLARTLLAARNFDALEWLATRPSDWRERPEDWPETRYEQKARAAGRVCGYLRFRRAASP</sequence>
<comment type="pathway">
    <text evidence="7">tRNA modification; N(7)-methylguanine-tRNA biosynthesis.</text>
</comment>
<protein>
    <recommendedName>
        <fullName evidence="7">tRNA (guanine-N(7)-)-methyltransferase</fullName>
        <ecNumber evidence="7">2.1.1.33</ecNumber>
    </recommendedName>
    <alternativeName>
        <fullName evidence="7">tRNA (guanine(46)-N(7))-methyltransferase</fullName>
    </alternativeName>
    <alternativeName>
        <fullName evidence="7">tRNA(m7G46)-methyltransferase</fullName>
    </alternativeName>
</protein>